<keyword evidence="3" id="KW-0804">Transcription</keyword>
<dbReference type="PANTHER" id="PTHR30204">
    <property type="entry name" value="REDOX-CYCLING DRUG-SENSING TRANSCRIPTIONAL ACTIVATOR SOXR"/>
    <property type="match status" value="1"/>
</dbReference>
<name>A0A0F9MXP0_9ZZZZ</name>
<comment type="caution">
    <text evidence="6">The sequence shown here is derived from an EMBL/GenBank/DDBJ whole genome shotgun (WGS) entry which is preliminary data.</text>
</comment>
<feature type="coiled-coil region" evidence="4">
    <location>
        <begin position="95"/>
        <end position="122"/>
    </location>
</feature>
<dbReference type="PRINTS" id="PR00040">
    <property type="entry name" value="HTHMERR"/>
</dbReference>
<dbReference type="Pfam" id="PF13411">
    <property type="entry name" value="MerR_1"/>
    <property type="match status" value="1"/>
</dbReference>
<protein>
    <recommendedName>
        <fullName evidence="5">HTH merR-type domain-containing protein</fullName>
    </recommendedName>
</protein>
<evidence type="ECO:0000256" key="2">
    <source>
        <dbReference type="ARBA" id="ARBA00023125"/>
    </source>
</evidence>
<proteinExistence type="predicted"/>
<dbReference type="EMBL" id="LAZR01004243">
    <property type="protein sequence ID" value="KKN10439.1"/>
    <property type="molecule type" value="Genomic_DNA"/>
</dbReference>
<accession>A0A0F9MXP0</accession>
<keyword evidence="2" id="KW-0238">DNA-binding</keyword>
<dbReference type="SMART" id="SM00422">
    <property type="entry name" value="HTH_MERR"/>
    <property type="match status" value="1"/>
</dbReference>
<sequence>MQKKMRIGELAGRTDFSTKTIRYYEQIGLLSQPERSGSGYRLYTDEDRRRLEFIAKAKHLGFSLEDIRDVLVLHQQQQRPCVHVLALLDQKLIQVDGVLKELRQFRQELGRLRQEAAQRLEELPEGSGICGIIERGIHAKGEAALAWLEFRQARKTGRGQKGSKQIL</sequence>
<keyword evidence="1" id="KW-0805">Transcription regulation</keyword>
<dbReference type="CDD" id="cd04770">
    <property type="entry name" value="HTH_HMRTR"/>
    <property type="match status" value="1"/>
</dbReference>
<dbReference type="PROSITE" id="PS50937">
    <property type="entry name" value="HTH_MERR_2"/>
    <property type="match status" value="1"/>
</dbReference>
<organism evidence="6">
    <name type="scientific">marine sediment metagenome</name>
    <dbReference type="NCBI Taxonomy" id="412755"/>
    <lineage>
        <taxon>unclassified sequences</taxon>
        <taxon>metagenomes</taxon>
        <taxon>ecological metagenomes</taxon>
    </lineage>
</organism>
<evidence type="ECO:0000259" key="5">
    <source>
        <dbReference type="PROSITE" id="PS50937"/>
    </source>
</evidence>
<evidence type="ECO:0000313" key="6">
    <source>
        <dbReference type="EMBL" id="KKN10439.1"/>
    </source>
</evidence>
<keyword evidence="4" id="KW-0175">Coiled coil</keyword>
<dbReference type="InterPro" id="IPR000551">
    <property type="entry name" value="MerR-type_HTH_dom"/>
</dbReference>
<dbReference type="Gene3D" id="1.10.1660.10">
    <property type="match status" value="1"/>
</dbReference>
<dbReference type="InterPro" id="IPR047057">
    <property type="entry name" value="MerR_fam"/>
</dbReference>
<dbReference type="SUPFAM" id="SSF46955">
    <property type="entry name" value="Putative DNA-binding domain"/>
    <property type="match status" value="1"/>
</dbReference>
<evidence type="ECO:0000256" key="4">
    <source>
        <dbReference type="SAM" id="Coils"/>
    </source>
</evidence>
<evidence type="ECO:0000256" key="3">
    <source>
        <dbReference type="ARBA" id="ARBA00023163"/>
    </source>
</evidence>
<gene>
    <name evidence="6" type="ORF">LCGC14_1036500</name>
</gene>
<dbReference type="AlphaFoldDB" id="A0A0F9MXP0"/>
<dbReference type="GO" id="GO:0003677">
    <property type="term" value="F:DNA binding"/>
    <property type="evidence" value="ECO:0007669"/>
    <property type="project" value="UniProtKB-KW"/>
</dbReference>
<reference evidence="6" key="1">
    <citation type="journal article" date="2015" name="Nature">
        <title>Complex archaea that bridge the gap between prokaryotes and eukaryotes.</title>
        <authorList>
            <person name="Spang A."/>
            <person name="Saw J.H."/>
            <person name="Jorgensen S.L."/>
            <person name="Zaremba-Niedzwiedzka K."/>
            <person name="Martijn J."/>
            <person name="Lind A.E."/>
            <person name="van Eijk R."/>
            <person name="Schleper C."/>
            <person name="Guy L."/>
            <person name="Ettema T.J."/>
        </authorList>
    </citation>
    <scope>NUCLEOTIDE SEQUENCE</scope>
</reference>
<dbReference type="GO" id="GO:0003700">
    <property type="term" value="F:DNA-binding transcription factor activity"/>
    <property type="evidence" value="ECO:0007669"/>
    <property type="project" value="InterPro"/>
</dbReference>
<dbReference type="InterPro" id="IPR009061">
    <property type="entry name" value="DNA-bd_dom_put_sf"/>
</dbReference>
<dbReference type="PANTHER" id="PTHR30204:SF94">
    <property type="entry name" value="HEAVY METAL-DEPENDENT TRANSCRIPTIONAL REGULATOR HI_0293-RELATED"/>
    <property type="match status" value="1"/>
</dbReference>
<evidence type="ECO:0000256" key="1">
    <source>
        <dbReference type="ARBA" id="ARBA00023015"/>
    </source>
</evidence>
<feature type="domain" description="HTH merR-type" evidence="5">
    <location>
        <begin position="4"/>
        <end position="73"/>
    </location>
</feature>